<protein>
    <recommendedName>
        <fullName evidence="5">NADPH-dependent FMN reductase</fullName>
    </recommendedName>
</protein>
<proteinExistence type="predicted"/>
<dbReference type="PANTHER" id="PTHR43278:SF4">
    <property type="entry name" value="NAD(P)H-DEPENDENT FMN-CONTAINING OXIDOREDUCTASE YWQN-RELATED"/>
    <property type="match status" value="1"/>
</dbReference>
<dbReference type="InterPro" id="IPR051796">
    <property type="entry name" value="ISF_SsuE-like"/>
</dbReference>
<dbReference type="EMBL" id="FOGJ01000002">
    <property type="protein sequence ID" value="SER10818.1"/>
    <property type="molecule type" value="Genomic_DNA"/>
</dbReference>
<keyword evidence="2" id="KW-0288">FMN</keyword>
<dbReference type="PANTHER" id="PTHR43278">
    <property type="entry name" value="NAD(P)H-DEPENDENT FMN-CONTAINING OXIDOREDUCTASE YWQN-RELATED"/>
    <property type="match status" value="1"/>
</dbReference>
<evidence type="ECO:0000256" key="1">
    <source>
        <dbReference type="ARBA" id="ARBA00022630"/>
    </source>
</evidence>
<evidence type="ECO:0008006" key="5">
    <source>
        <dbReference type="Google" id="ProtNLM"/>
    </source>
</evidence>
<accession>A0A1H9LHG9</accession>
<dbReference type="Gene3D" id="3.40.50.360">
    <property type="match status" value="2"/>
</dbReference>
<dbReference type="OrthoDB" id="9805976at2"/>
<dbReference type="Proteomes" id="UP000182584">
    <property type="component" value="Unassembled WGS sequence"/>
</dbReference>
<evidence type="ECO:0000313" key="3">
    <source>
        <dbReference type="EMBL" id="SER10818.1"/>
    </source>
</evidence>
<dbReference type="AlphaFoldDB" id="A0A1H9LHG9"/>
<reference evidence="3 4" key="1">
    <citation type="submission" date="2016-10" db="EMBL/GenBank/DDBJ databases">
        <authorList>
            <person name="de Groot N.N."/>
        </authorList>
    </citation>
    <scope>NUCLEOTIDE SEQUENCE [LARGE SCALE GENOMIC DNA]</scope>
    <source>
        <strain evidence="3 4">AR40</strain>
    </source>
</reference>
<keyword evidence="1" id="KW-0285">Flavoprotein</keyword>
<name>A0A1H9LHG9_BUTFI</name>
<dbReference type="RefSeq" id="WP_074753942.1">
    <property type="nucleotide sequence ID" value="NZ_FOGJ01000002.1"/>
</dbReference>
<sequence length="384" mass="44007">MKLLIHDYSREEWERLAYKYSGWKVISYTENIRPCAGCFACWAKEPGVCAIKDGYEKMGAMIHEADEVLVISKYTYGGFSSFVKNVFDRSISYILPYLTISHGEMHHKRRYHESKVFSFIFRGNNLKDSEKEAARKYVIAFCKNFYGKIKDISFEEFEEDDMTSCLNKAKEENSDKIVLLNCSMRGDHANSKNLLTRLEKSIEGDTEIINLVSYINKYDELLEILTSCKKIVLAMPLYADGAPSHVLRLMEMMEKQCTASKKQIYVVANMGFYESRQIRNLLGMIKAWSEKCGYEYCGGVAVGAGEMLGKMIRIPDAYNTHARNVALALDELGKAISSSEEVEDIYADAYKFSRLFYLIYGNNGWIKTAKRNGLTKKDLLRKAE</sequence>
<organism evidence="3 4">
    <name type="scientific">Butyrivibrio fibrisolvens</name>
    <dbReference type="NCBI Taxonomy" id="831"/>
    <lineage>
        <taxon>Bacteria</taxon>
        <taxon>Bacillati</taxon>
        <taxon>Bacillota</taxon>
        <taxon>Clostridia</taxon>
        <taxon>Lachnospirales</taxon>
        <taxon>Lachnospiraceae</taxon>
        <taxon>Butyrivibrio</taxon>
    </lineage>
</organism>
<dbReference type="SUPFAM" id="SSF52218">
    <property type="entry name" value="Flavoproteins"/>
    <property type="match status" value="2"/>
</dbReference>
<dbReference type="InterPro" id="IPR029039">
    <property type="entry name" value="Flavoprotein-like_sf"/>
</dbReference>
<gene>
    <name evidence="3" type="ORF">SAMN04487884_10271</name>
</gene>
<evidence type="ECO:0000256" key="2">
    <source>
        <dbReference type="ARBA" id="ARBA00022643"/>
    </source>
</evidence>
<evidence type="ECO:0000313" key="4">
    <source>
        <dbReference type="Proteomes" id="UP000182584"/>
    </source>
</evidence>